<protein>
    <submittedName>
        <fullName evidence="3">Menm</fullName>
    </submittedName>
</protein>
<dbReference type="GO" id="GO:0005524">
    <property type="term" value="F:ATP binding"/>
    <property type="evidence" value="ECO:0007669"/>
    <property type="project" value="InterPro"/>
</dbReference>
<dbReference type="SUPFAM" id="SSF52540">
    <property type="entry name" value="P-loop containing nucleoside triphosphate hydrolases"/>
    <property type="match status" value="1"/>
</dbReference>
<proteinExistence type="predicted"/>
<feature type="compositionally biased region" description="Polar residues" evidence="1">
    <location>
        <begin position="262"/>
        <end position="273"/>
    </location>
</feature>
<feature type="region of interest" description="Disordered" evidence="1">
    <location>
        <begin position="226"/>
        <end position="276"/>
    </location>
</feature>
<accession>A0A173FDK0</accession>
<sequence>MAEKPVRLYLQKPINEFIYEYIYIDTIRLPQHQYDGIRFLYREYKKGKIGVILNDPTGYGKRVQTILFILAMHRDMALPTLILCNEGFEEVWTEQFQKWTNIAFDISVQKGNEYRNTKCVIGSFSHINALCRREWGIIVIDDNNVSKEILRAWVCAKYRIWLVSCDLKKDLHSFALIYKWYYPRIKFIPDHYQSDKKPASLLSNSVKLDAIMEDIVLRRRDVAVPLGQPSHTPDPIQGTRKNKDITGKKIKRSKRLPDKDINTSAESQETGATNGEVKEHTFKTMKYKKDRIDVTNYCSYRSRNDYGAQVKSDNIELNTDNEVFKSVSTVNPDTRDENDTPLNSEIHSQNFILKFDSETQDTETGDDIPAKKSKVTNEINIS</sequence>
<dbReference type="PANTHER" id="PTHR45629:SF7">
    <property type="entry name" value="DNA EXCISION REPAIR PROTEIN ERCC-6-RELATED"/>
    <property type="match status" value="1"/>
</dbReference>
<dbReference type="Gene3D" id="3.40.50.10810">
    <property type="entry name" value="Tandem AAA-ATPase domain"/>
    <property type="match status" value="1"/>
</dbReference>
<evidence type="ECO:0000313" key="3">
    <source>
        <dbReference type="EMBL" id="ANG83452.1"/>
    </source>
</evidence>
<dbReference type="PANTHER" id="PTHR45629">
    <property type="entry name" value="SNF2/RAD54 FAMILY MEMBER"/>
    <property type="match status" value="1"/>
</dbReference>
<dbReference type="Pfam" id="PF00176">
    <property type="entry name" value="SNF2-rel_dom"/>
    <property type="match status" value="1"/>
</dbReference>
<name>A0A173FDK0_BISBE</name>
<feature type="domain" description="SNF2 N-terminal" evidence="2">
    <location>
        <begin position="32"/>
        <end position="113"/>
    </location>
</feature>
<dbReference type="InterPro" id="IPR038718">
    <property type="entry name" value="SNF2-like_sf"/>
</dbReference>
<dbReference type="AlphaFoldDB" id="A0A173FDK0"/>
<organism evidence="3">
    <name type="scientific">Biston betularia</name>
    <name type="common">Pepper-and-salt geometer moth</name>
    <name type="synonym">Phalaena betularia</name>
    <dbReference type="NCBI Taxonomy" id="82595"/>
    <lineage>
        <taxon>Eukaryota</taxon>
        <taxon>Metazoa</taxon>
        <taxon>Ecdysozoa</taxon>
        <taxon>Arthropoda</taxon>
        <taxon>Hexapoda</taxon>
        <taxon>Insecta</taxon>
        <taxon>Pterygota</taxon>
        <taxon>Neoptera</taxon>
        <taxon>Endopterygota</taxon>
        <taxon>Lepidoptera</taxon>
        <taxon>Glossata</taxon>
        <taxon>Ditrysia</taxon>
        <taxon>Geometroidea</taxon>
        <taxon>Geometridae</taxon>
        <taxon>Ennominae</taxon>
        <taxon>Biston</taxon>
    </lineage>
</organism>
<dbReference type="InterPro" id="IPR050496">
    <property type="entry name" value="SNF2_RAD54_helicase_repair"/>
</dbReference>
<reference evidence="3" key="1">
    <citation type="submission" date="2015-06" db="EMBL/GenBank/DDBJ databases">
        <authorList>
            <person name="Hoefler B.C."/>
            <person name="Straight P.D."/>
        </authorList>
    </citation>
    <scope>NUCLEOTIDE SEQUENCE</scope>
</reference>
<dbReference type="InterPro" id="IPR000330">
    <property type="entry name" value="SNF2_N"/>
</dbReference>
<evidence type="ECO:0000256" key="1">
    <source>
        <dbReference type="SAM" id="MobiDB-lite"/>
    </source>
</evidence>
<dbReference type="InterPro" id="IPR027417">
    <property type="entry name" value="P-loop_NTPase"/>
</dbReference>
<reference evidence="3" key="2">
    <citation type="journal article" date="2016" name="Nature">
        <title>The industrial melanism mutation in British peppered moths is a transposable element.</title>
        <authorList>
            <person name="Van't Hof A.E."/>
            <person name="Campagne P."/>
            <person name="Rigden D.J."/>
            <person name="Yung C.J."/>
            <person name="Lingley J."/>
            <person name="Quail M.A."/>
            <person name="Hall N."/>
            <person name="Darby A.C."/>
            <person name="Saccheri I.J."/>
        </authorList>
    </citation>
    <scope>NUCLEOTIDE SEQUENCE</scope>
</reference>
<dbReference type="EMBL" id="KT182637">
    <property type="protein sequence ID" value="ANG83452.1"/>
    <property type="molecule type" value="Genomic_DNA"/>
</dbReference>
<evidence type="ECO:0000259" key="2">
    <source>
        <dbReference type="Pfam" id="PF00176"/>
    </source>
</evidence>
<feature type="region of interest" description="Disordered" evidence="1">
    <location>
        <begin position="356"/>
        <end position="382"/>
    </location>
</feature>